<dbReference type="GO" id="GO:0046656">
    <property type="term" value="P:folic acid biosynthetic process"/>
    <property type="evidence" value="ECO:0007669"/>
    <property type="project" value="UniProtKB-KW"/>
</dbReference>
<keyword evidence="8" id="KW-0067">ATP-binding</keyword>
<dbReference type="RefSeq" id="WP_264714904.1">
    <property type="nucleotide sequence ID" value="NZ_JAPDNT010000016.1"/>
</dbReference>
<gene>
    <name evidence="14" type="primary">folK</name>
    <name evidence="14" type="ORF">OL599_16345</name>
</gene>
<evidence type="ECO:0000256" key="12">
    <source>
        <dbReference type="ARBA" id="ARBA00033413"/>
    </source>
</evidence>
<dbReference type="EMBL" id="JAPDNT010000016">
    <property type="protein sequence ID" value="MCW3476150.1"/>
    <property type="molecule type" value="Genomic_DNA"/>
</dbReference>
<dbReference type="InterPro" id="IPR000550">
    <property type="entry name" value="Hppk"/>
</dbReference>
<evidence type="ECO:0000256" key="7">
    <source>
        <dbReference type="ARBA" id="ARBA00022777"/>
    </source>
</evidence>
<dbReference type="GO" id="GO:0016301">
    <property type="term" value="F:kinase activity"/>
    <property type="evidence" value="ECO:0007669"/>
    <property type="project" value="UniProtKB-KW"/>
</dbReference>
<comment type="pathway">
    <text evidence="1">Cofactor biosynthesis; tetrahydrofolate biosynthesis; 2-amino-4-hydroxy-6-hydroxymethyl-7,8-dihydropteridine diphosphate from 7,8-dihydroneopterin triphosphate: step 4/4.</text>
</comment>
<keyword evidence="15" id="KW-1185">Reference proteome</keyword>
<comment type="similarity">
    <text evidence="2">Belongs to the HPPK family.</text>
</comment>
<dbReference type="GO" id="GO:0005524">
    <property type="term" value="F:ATP binding"/>
    <property type="evidence" value="ECO:0007669"/>
    <property type="project" value="UniProtKB-KW"/>
</dbReference>
<comment type="function">
    <text evidence="10">Catalyzes the transfer of pyrophosphate from adenosine triphosphate (ATP) to 6-hydroxymethyl-7,8-dihydropterin, an enzymatic step in folate biosynthesis pathway.</text>
</comment>
<dbReference type="Pfam" id="PF01288">
    <property type="entry name" value="HPPK"/>
    <property type="match status" value="1"/>
</dbReference>
<evidence type="ECO:0000259" key="13">
    <source>
        <dbReference type="Pfam" id="PF01288"/>
    </source>
</evidence>
<reference evidence="14" key="1">
    <citation type="submission" date="2022-09" db="EMBL/GenBank/DDBJ databases">
        <title>Rhodovastum sp. nov. RN2-1 isolated from soil in Seongnam, South Korea.</title>
        <authorList>
            <person name="Le N.T."/>
        </authorList>
    </citation>
    <scope>NUCLEOTIDE SEQUENCE</scope>
    <source>
        <strain evidence="14">RN2-1</strain>
    </source>
</reference>
<evidence type="ECO:0000256" key="2">
    <source>
        <dbReference type="ARBA" id="ARBA00005810"/>
    </source>
</evidence>
<keyword evidence="9" id="KW-0289">Folate biosynthesis</keyword>
<dbReference type="CDD" id="cd00483">
    <property type="entry name" value="HPPK"/>
    <property type="match status" value="1"/>
</dbReference>
<accession>A0AA42CIR1</accession>
<keyword evidence="6" id="KW-0547">Nucleotide-binding</keyword>
<dbReference type="Gene3D" id="3.30.70.560">
    <property type="entry name" value="7,8-Dihydro-6-hydroxymethylpterin-pyrophosphokinase HPPK"/>
    <property type="match status" value="1"/>
</dbReference>
<dbReference type="AlphaFoldDB" id="A0AA42CIR1"/>
<keyword evidence="7" id="KW-0418">Kinase</keyword>
<feature type="domain" description="7,8-dihydro-6-hydroxymethylpterin-pyrophosphokinase" evidence="13">
    <location>
        <begin position="4"/>
        <end position="136"/>
    </location>
</feature>
<evidence type="ECO:0000256" key="11">
    <source>
        <dbReference type="ARBA" id="ARBA00029766"/>
    </source>
</evidence>
<name>A0AA42CIR1_9PROT</name>
<dbReference type="PANTHER" id="PTHR43071">
    <property type="entry name" value="2-AMINO-4-HYDROXY-6-HYDROXYMETHYLDIHYDROPTERIDINE PYROPHOSPHOKINASE"/>
    <property type="match status" value="1"/>
</dbReference>
<organism evidence="14 15">
    <name type="scientific">Limobrevibacterium gyesilva</name>
    <dbReference type="NCBI Taxonomy" id="2991712"/>
    <lineage>
        <taxon>Bacteria</taxon>
        <taxon>Pseudomonadati</taxon>
        <taxon>Pseudomonadota</taxon>
        <taxon>Alphaproteobacteria</taxon>
        <taxon>Acetobacterales</taxon>
        <taxon>Acetobacteraceae</taxon>
        <taxon>Limobrevibacterium</taxon>
    </lineage>
</organism>
<keyword evidence="5 14" id="KW-0808">Transferase</keyword>
<dbReference type="GO" id="GO:0003848">
    <property type="term" value="F:2-amino-4-hydroxy-6-hydroxymethyldihydropteridine diphosphokinase activity"/>
    <property type="evidence" value="ECO:0007669"/>
    <property type="project" value="UniProtKB-EC"/>
</dbReference>
<dbReference type="NCBIfam" id="TIGR01498">
    <property type="entry name" value="folK"/>
    <property type="match status" value="1"/>
</dbReference>
<comment type="caution">
    <text evidence="14">The sequence shown here is derived from an EMBL/GenBank/DDBJ whole genome shotgun (WGS) entry which is preliminary data.</text>
</comment>
<dbReference type="Proteomes" id="UP001165679">
    <property type="component" value="Unassembled WGS sequence"/>
</dbReference>
<dbReference type="SUPFAM" id="SSF55083">
    <property type="entry name" value="6-hydroxymethyl-7,8-dihydropterin pyrophosphokinase, HPPK"/>
    <property type="match status" value="1"/>
</dbReference>
<evidence type="ECO:0000256" key="5">
    <source>
        <dbReference type="ARBA" id="ARBA00022679"/>
    </source>
</evidence>
<evidence type="ECO:0000256" key="3">
    <source>
        <dbReference type="ARBA" id="ARBA00013253"/>
    </source>
</evidence>
<evidence type="ECO:0000256" key="10">
    <source>
        <dbReference type="ARBA" id="ARBA00029409"/>
    </source>
</evidence>
<dbReference type="InterPro" id="IPR035907">
    <property type="entry name" value="Hppk_sf"/>
</dbReference>
<evidence type="ECO:0000256" key="6">
    <source>
        <dbReference type="ARBA" id="ARBA00022741"/>
    </source>
</evidence>
<sequence length="162" mass="17221">MILVAIGANLPGVDGRGPLVTCRAAAEALRTLPGLRLQALSPWYETAPMPPSGQPPYVNGVARLEGVAEPAALLARLQAIEARGGRRRGAANAARTLDLDIIAMDALVRDAPDPVLPHPRAHERAFVLAPLRDVAPDWVHPRLGRTAEELLAALPPQEVARL</sequence>
<evidence type="ECO:0000313" key="15">
    <source>
        <dbReference type="Proteomes" id="UP001165679"/>
    </source>
</evidence>
<evidence type="ECO:0000256" key="1">
    <source>
        <dbReference type="ARBA" id="ARBA00005051"/>
    </source>
</evidence>
<evidence type="ECO:0000256" key="8">
    <source>
        <dbReference type="ARBA" id="ARBA00022840"/>
    </source>
</evidence>
<evidence type="ECO:0000256" key="9">
    <source>
        <dbReference type="ARBA" id="ARBA00022909"/>
    </source>
</evidence>
<dbReference type="PANTHER" id="PTHR43071:SF1">
    <property type="entry name" value="2-AMINO-4-HYDROXY-6-HYDROXYMETHYLDIHYDROPTERIDINE PYROPHOSPHOKINASE"/>
    <property type="match status" value="1"/>
</dbReference>
<reference evidence="14" key="2">
    <citation type="submission" date="2022-10" db="EMBL/GenBank/DDBJ databases">
        <authorList>
            <person name="Trinh H.N."/>
        </authorList>
    </citation>
    <scope>NUCLEOTIDE SEQUENCE</scope>
    <source>
        <strain evidence="14">RN2-1</strain>
    </source>
</reference>
<evidence type="ECO:0000313" key="14">
    <source>
        <dbReference type="EMBL" id="MCW3476150.1"/>
    </source>
</evidence>
<dbReference type="EC" id="2.7.6.3" evidence="3"/>
<evidence type="ECO:0000256" key="4">
    <source>
        <dbReference type="ARBA" id="ARBA00016218"/>
    </source>
</evidence>
<protein>
    <recommendedName>
        <fullName evidence="4">2-amino-4-hydroxy-6-hydroxymethyldihydropteridine pyrophosphokinase</fullName>
        <ecNumber evidence="3">2.7.6.3</ecNumber>
    </recommendedName>
    <alternativeName>
        <fullName evidence="11">6-hydroxymethyl-7,8-dihydropterin pyrophosphokinase</fullName>
    </alternativeName>
    <alternativeName>
        <fullName evidence="12">7,8-dihydro-6-hydroxymethylpterin-pyrophosphokinase</fullName>
    </alternativeName>
</protein>
<proteinExistence type="inferred from homology"/>